<dbReference type="UniPathway" id="UPA00606"/>
<accession>A0A3S5YA27</accession>
<dbReference type="CDD" id="cd09009">
    <property type="entry name" value="PNP-EcPNPII_like"/>
    <property type="match status" value="1"/>
</dbReference>
<dbReference type="EMBL" id="FN563149">
    <property type="protein sequence ID" value="CBH49415.1"/>
    <property type="molecule type" value="Genomic_DNA"/>
</dbReference>
<dbReference type="Pfam" id="PF01048">
    <property type="entry name" value="PNP_UDP_1"/>
    <property type="match status" value="1"/>
</dbReference>
<dbReference type="GO" id="GO:0004731">
    <property type="term" value="F:purine-nucleoside phosphorylase activity"/>
    <property type="evidence" value="ECO:0007669"/>
    <property type="project" value="UniProtKB-UniRule"/>
</dbReference>
<dbReference type="AlphaFoldDB" id="A0A3S5YA27"/>
<reference evidence="13" key="1">
    <citation type="journal article" date="2010" name="PLoS Genet.">
        <title>The genome of a pathogenic rhodococcus: cooptive virulence underpinned by key gene acquisitions.</title>
        <authorList>
            <person name="Letek M."/>
            <person name="Gonzalez P."/>
            <person name="Macarthur I."/>
            <person name="Rodriguez H."/>
            <person name="Freeman T.C."/>
            <person name="Valero-Rello A."/>
            <person name="Blanco M."/>
            <person name="Buckley T."/>
            <person name="Cherevach I."/>
            <person name="Fahey R."/>
            <person name="Hapeshi A."/>
            <person name="Holdstock J."/>
            <person name="Leadon D."/>
            <person name="Navas J."/>
            <person name="Ocampo A."/>
            <person name="Quail M.A."/>
            <person name="Sanders M."/>
            <person name="Scortti M.M."/>
            <person name="Prescott J.F."/>
            <person name="Fogarty U."/>
            <person name="Meijer W.G."/>
            <person name="Parkhill J."/>
            <person name="Bentley S.D."/>
            <person name="Vazquez-Boland J.A."/>
        </authorList>
    </citation>
    <scope>NUCLEOTIDE SEQUENCE [LARGE SCALE GENOMIC DNA]</scope>
    <source>
        <strain evidence="13 14">103S</strain>
    </source>
</reference>
<feature type="binding site" evidence="11">
    <location>
        <begin position="89"/>
        <end position="91"/>
    </location>
    <ligand>
        <name>phosphate</name>
        <dbReference type="ChEBI" id="CHEBI:43474"/>
    </ligand>
</feature>
<dbReference type="NCBIfam" id="TIGR01698">
    <property type="entry name" value="PUNP"/>
    <property type="match status" value="1"/>
</dbReference>
<protein>
    <recommendedName>
        <fullName evidence="6 10">Purine nucleoside phosphorylase</fullName>
        <ecNumber evidence="5 10">2.4.2.1</ecNumber>
    </recommendedName>
    <alternativeName>
        <fullName evidence="10">Inosine-guanosine phosphorylase</fullName>
    </alternativeName>
</protein>
<proteinExistence type="inferred from homology"/>
<dbReference type="NCBIfam" id="TIGR01697">
    <property type="entry name" value="PNPH-PUNA-XAPA"/>
    <property type="match status" value="1"/>
</dbReference>
<evidence type="ECO:0000256" key="10">
    <source>
        <dbReference type="PIRNR" id="PIRNR000477"/>
    </source>
</evidence>
<dbReference type="EC" id="2.4.2.1" evidence="5 10"/>
<keyword evidence="8 10" id="KW-0808">Transferase</keyword>
<evidence type="ECO:0000256" key="7">
    <source>
        <dbReference type="ARBA" id="ARBA00022676"/>
    </source>
</evidence>
<dbReference type="InterPro" id="IPR011268">
    <property type="entry name" value="Purine_phosphorylase"/>
</dbReference>
<keyword evidence="7 10" id="KW-0328">Glycosyltransferase</keyword>
<evidence type="ECO:0000313" key="14">
    <source>
        <dbReference type="Proteomes" id="UP000006892"/>
    </source>
</evidence>
<evidence type="ECO:0000259" key="12">
    <source>
        <dbReference type="Pfam" id="PF01048"/>
    </source>
</evidence>
<evidence type="ECO:0000256" key="4">
    <source>
        <dbReference type="ARBA" id="ARBA00011233"/>
    </source>
</evidence>
<comment type="subunit">
    <text evidence="4">Homotrimer.</text>
</comment>
<dbReference type="InterPro" id="IPR000845">
    <property type="entry name" value="Nucleoside_phosphorylase_d"/>
</dbReference>
<dbReference type="PANTHER" id="PTHR11904">
    <property type="entry name" value="METHYLTHIOADENOSINE/PURINE NUCLEOSIDE PHOSPHORYLASE"/>
    <property type="match status" value="1"/>
</dbReference>
<comment type="function">
    <text evidence="1">The purine nucleoside phosphorylases catalyze the phosphorolytic breakdown of the N-glycosidic bond in the beta-(deoxy)ribonucleoside molecules, with the formation of the corresponding free purine bases and pentose-1-phosphate. Cleaves guanosine, inosine, 2'-deoxyguanosine and 2'-deoxyinosine.</text>
</comment>
<evidence type="ECO:0000256" key="2">
    <source>
        <dbReference type="ARBA" id="ARBA00005058"/>
    </source>
</evidence>
<evidence type="ECO:0000256" key="1">
    <source>
        <dbReference type="ARBA" id="ARBA00002678"/>
    </source>
</evidence>
<feature type="binding site" evidence="11">
    <location>
        <position position="232"/>
    </location>
    <ligand>
        <name>a purine D-ribonucleoside</name>
        <dbReference type="ChEBI" id="CHEBI:142355"/>
    </ligand>
</feature>
<dbReference type="KEGG" id="req:REQ_34200"/>
<dbReference type="Proteomes" id="UP001154400">
    <property type="component" value="Chromosome"/>
</dbReference>
<dbReference type="GO" id="GO:0009116">
    <property type="term" value="P:nucleoside metabolic process"/>
    <property type="evidence" value="ECO:0007669"/>
    <property type="project" value="UniProtKB-UniRule"/>
</dbReference>
<evidence type="ECO:0000313" key="13">
    <source>
        <dbReference type="EMBL" id="CBH49415.1"/>
    </source>
</evidence>
<evidence type="ECO:0000256" key="3">
    <source>
        <dbReference type="ARBA" id="ARBA00006751"/>
    </source>
</evidence>
<comment type="catalytic activity">
    <reaction evidence="9">
        <text>a purine 2'-deoxy-D-ribonucleoside + phosphate = a purine nucleobase + 2-deoxy-alpha-D-ribose 1-phosphate</text>
        <dbReference type="Rhea" id="RHEA:36431"/>
        <dbReference type="ChEBI" id="CHEBI:26386"/>
        <dbReference type="ChEBI" id="CHEBI:43474"/>
        <dbReference type="ChEBI" id="CHEBI:57259"/>
        <dbReference type="ChEBI" id="CHEBI:142361"/>
        <dbReference type="EC" id="2.4.2.1"/>
    </reaction>
</comment>
<dbReference type="InterPro" id="IPR018099">
    <property type="entry name" value="Purine_phosphorylase-2_CS"/>
</dbReference>
<dbReference type="Gene3D" id="3.40.50.1580">
    <property type="entry name" value="Nucleoside phosphorylase domain"/>
    <property type="match status" value="1"/>
</dbReference>
<comment type="similarity">
    <text evidence="3 10">Belongs to the PNP/MTAP phosphorylase family.</text>
</comment>
<evidence type="ECO:0000256" key="11">
    <source>
        <dbReference type="PIRSR" id="PIRSR000477-2"/>
    </source>
</evidence>
<evidence type="ECO:0000256" key="5">
    <source>
        <dbReference type="ARBA" id="ARBA00011886"/>
    </source>
</evidence>
<sequence length="269" mass="27676">MPPLLCPFMGTLEQQAADVLAERTGIAKHRAAVVLGSGWRAAADSLGEPVATVPMADLPGFATPSASGHAGTVLSIRVGDTPVLVLLGRAHAYEGHDLTRVVHPVRTAIAAGADTVVLTNAAGGIREGMSVGQPVLISDHLNLTARSPLVGAQFVNLVDSYSPRLRTLAREIDPTLAEGVYAGLPGPHYETPAEIRMLRILGADLVGMSTVHETIAARALGAEVLGISLVTNLAAGITGEPLDHAEVLAAGQASAGRMGGLLRDLLARL</sequence>
<dbReference type="GO" id="GO:0005737">
    <property type="term" value="C:cytoplasm"/>
    <property type="evidence" value="ECO:0007669"/>
    <property type="project" value="TreeGrafter"/>
</dbReference>
<dbReference type="PROSITE" id="PS01240">
    <property type="entry name" value="PNP_MTAP_2"/>
    <property type="match status" value="1"/>
</dbReference>
<dbReference type="SUPFAM" id="SSF53167">
    <property type="entry name" value="Purine and uridine phosphorylases"/>
    <property type="match status" value="1"/>
</dbReference>
<dbReference type="NCBIfam" id="NF006054">
    <property type="entry name" value="PRK08202.1"/>
    <property type="match status" value="1"/>
</dbReference>
<name>A0A3S5YA27_RHOH1</name>
<evidence type="ECO:0000256" key="6">
    <source>
        <dbReference type="ARBA" id="ARBA00013834"/>
    </source>
</evidence>
<dbReference type="PANTHER" id="PTHR11904:SF9">
    <property type="entry name" value="PURINE NUCLEOSIDE PHOSPHORYLASE-RELATED"/>
    <property type="match status" value="1"/>
</dbReference>
<feature type="binding site" evidence="11">
    <location>
        <position position="69"/>
    </location>
    <ligand>
        <name>phosphate</name>
        <dbReference type="ChEBI" id="CHEBI:43474"/>
    </ligand>
</feature>
<gene>
    <name evidence="13" type="ordered locus">REQ_34200</name>
</gene>
<evidence type="ECO:0000256" key="9">
    <source>
        <dbReference type="ARBA" id="ARBA00048556"/>
    </source>
</evidence>
<feature type="binding site" evidence="11">
    <location>
        <position position="190"/>
    </location>
    <ligand>
        <name>a purine D-ribonucleoside</name>
        <dbReference type="ChEBI" id="CHEBI:142355"/>
    </ligand>
</feature>
<feature type="domain" description="Nucleoside phosphorylase" evidence="12">
    <location>
        <begin position="31"/>
        <end position="266"/>
    </location>
</feature>
<dbReference type="InterPro" id="IPR035994">
    <property type="entry name" value="Nucleoside_phosphorylase_sf"/>
</dbReference>
<evidence type="ECO:0000256" key="8">
    <source>
        <dbReference type="ARBA" id="ARBA00022679"/>
    </source>
</evidence>
<feature type="binding site" evidence="11">
    <location>
        <position position="121"/>
    </location>
    <ligand>
        <name>phosphate</name>
        <dbReference type="ChEBI" id="CHEBI:43474"/>
    </ligand>
</feature>
<organism evidence="13">
    <name type="scientific">Rhodococcus hoagii (strain 103S)</name>
    <name type="common">Rhodococcus equi</name>
    <dbReference type="NCBI Taxonomy" id="685727"/>
    <lineage>
        <taxon>Bacteria</taxon>
        <taxon>Bacillati</taxon>
        <taxon>Actinomycetota</taxon>
        <taxon>Actinomycetes</taxon>
        <taxon>Mycobacteriales</taxon>
        <taxon>Nocardiaceae</taxon>
        <taxon>Prescottella</taxon>
    </lineage>
</organism>
<dbReference type="PIRSF" id="PIRSF000477">
    <property type="entry name" value="PurNPase"/>
    <property type="match status" value="1"/>
</dbReference>
<dbReference type="InterPro" id="IPR011269">
    <property type="entry name" value="PUNP"/>
</dbReference>
<feature type="binding site" evidence="11">
    <location>
        <position position="209"/>
    </location>
    <ligand>
        <name>phosphate</name>
        <dbReference type="ChEBI" id="CHEBI:43474"/>
    </ligand>
</feature>
<comment type="pathway">
    <text evidence="2 10">Purine metabolism; purine nucleoside salvage.</text>
</comment>
<feature type="binding site" evidence="11">
    <location>
        <position position="37"/>
    </location>
    <ligand>
        <name>phosphate</name>
        <dbReference type="ChEBI" id="CHEBI:43474"/>
    </ligand>
</feature>